<dbReference type="PANTHER" id="PTHR11927">
    <property type="entry name" value="GALACTOSIDE 2-L-FUCOSYLTRANSFERASE"/>
    <property type="match status" value="1"/>
</dbReference>
<evidence type="ECO:0000313" key="4">
    <source>
        <dbReference type="Proteomes" id="UP000629963"/>
    </source>
</evidence>
<sequence>MIVFSRLGSKGNLGNHMFQIAATIGIATMKKQDFAFPAWHYAEFFKNKLPAYDITTSFKCLKEQSFRYQDWDIIENTNYDLNGWLQTERYFDVDATKNVFEFDPVFLQKVKQNHIDLFSKKTILISVRRGDFVNHSHFFQLSYKFYFLALVHNFSDWKERNIVFTSDDISYCKRHFSFIENSFFLEKYSPMEQLAIATQCSDFIISNSTFSWWIAWLGEKEHSKIIRPIKNFRGVFAANNDDSDYFPERWISFDEKQFSISNAFFGLKVKGNYLLLRDDIVHLWTVLVKQTKSFVKRILGRK</sequence>
<evidence type="ECO:0000256" key="1">
    <source>
        <dbReference type="ARBA" id="ARBA00022676"/>
    </source>
</evidence>
<comment type="caution">
    <text evidence="3">The sequence shown here is derived from an EMBL/GenBank/DDBJ whole genome shotgun (WGS) entry which is preliminary data.</text>
</comment>
<accession>A0ABR7J7B1</accession>
<keyword evidence="2" id="KW-0808">Transferase</keyword>
<dbReference type="EMBL" id="JACRUJ010000002">
    <property type="protein sequence ID" value="MBC5841425.1"/>
    <property type="molecule type" value="Genomic_DNA"/>
</dbReference>
<dbReference type="Pfam" id="PF01531">
    <property type="entry name" value="Glyco_transf_11"/>
    <property type="match status" value="1"/>
</dbReference>
<evidence type="ECO:0000313" key="3">
    <source>
        <dbReference type="EMBL" id="MBC5841425.1"/>
    </source>
</evidence>
<keyword evidence="1" id="KW-0328">Glycosyltransferase</keyword>
<dbReference type="Proteomes" id="UP000629963">
    <property type="component" value="Unassembled WGS sequence"/>
</dbReference>
<proteinExistence type="predicted"/>
<keyword evidence="4" id="KW-1185">Reference proteome</keyword>
<reference evidence="3 4" key="1">
    <citation type="submission" date="2020-08" db="EMBL/GenBank/DDBJ databases">
        <title>Description of novel Flavobacterium F-380 isolate.</title>
        <authorList>
            <person name="Saticioglu I.B."/>
            <person name="Duman M."/>
            <person name="Altun S."/>
        </authorList>
    </citation>
    <scope>NUCLEOTIDE SEQUENCE [LARGE SCALE GENOMIC DNA]</scope>
    <source>
        <strain evidence="3 4">F-380</strain>
    </source>
</reference>
<dbReference type="CDD" id="cd11301">
    <property type="entry name" value="Fut1_Fut2_like"/>
    <property type="match status" value="1"/>
</dbReference>
<protein>
    <submittedName>
        <fullName evidence="3">Alpha-1,2-fucosyltransferase</fullName>
    </submittedName>
</protein>
<dbReference type="PANTHER" id="PTHR11927:SF9">
    <property type="entry name" value="L-FUCOSYLTRANSFERASE"/>
    <property type="match status" value="1"/>
</dbReference>
<dbReference type="RefSeq" id="WP_187010008.1">
    <property type="nucleotide sequence ID" value="NZ_JACRUI010000002.1"/>
</dbReference>
<evidence type="ECO:0000256" key="2">
    <source>
        <dbReference type="ARBA" id="ARBA00022679"/>
    </source>
</evidence>
<organism evidence="3 4">
    <name type="scientific">Flavobacterium kayseriense</name>
    <dbReference type="NCBI Taxonomy" id="2764714"/>
    <lineage>
        <taxon>Bacteria</taxon>
        <taxon>Pseudomonadati</taxon>
        <taxon>Bacteroidota</taxon>
        <taxon>Flavobacteriia</taxon>
        <taxon>Flavobacteriales</taxon>
        <taxon>Flavobacteriaceae</taxon>
        <taxon>Flavobacterium</taxon>
    </lineage>
</organism>
<name>A0ABR7J7B1_9FLAO</name>
<dbReference type="InterPro" id="IPR002516">
    <property type="entry name" value="Glyco_trans_11"/>
</dbReference>
<gene>
    <name evidence="3" type="ORF">H8R23_08405</name>
</gene>